<organism evidence="2 3">
    <name type="scientific">Hyalangium minutum</name>
    <dbReference type="NCBI Taxonomy" id="394096"/>
    <lineage>
        <taxon>Bacteria</taxon>
        <taxon>Pseudomonadati</taxon>
        <taxon>Myxococcota</taxon>
        <taxon>Myxococcia</taxon>
        <taxon>Myxococcales</taxon>
        <taxon>Cystobacterineae</taxon>
        <taxon>Archangiaceae</taxon>
        <taxon>Hyalangium</taxon>
    </lineage>
</organism>
<comment type="caution">
    <text evidence="2">The sequence shown here is derived from an EMBL/GenBank/DDBJ whole genome shotgun (WGS) entry which is preliminary data.</text>
</comment>
<dbReference type="PROSITE" id="PS51257">
    <property type="entry name" value="PROKAR_LIPOPROTEIN"/>
    <property type="match status" value="1"/>
</dbReference>
<feature type="chain" id="PRO_5001799902" description="Lipoprotein" evidence="1">
    <location>
        <begin position="19"/>
        <end position="105"/>
    </location>
</feature>
<proteinExistence type="predicted"/>
<name>A0A085WLX0_9BACT</name>
<evidence type="ECO:0008006" key="4">
    <source>
        <dbReference type="Google" id="ProtNLM"/>
    </source>
</evidence>
<keyword evidence="3" id="KW-1185">Reference proteome</keyword>
<dbReference type="RefSeq" id="WP_052420089.1">
    <property type="nucleotide sequence ID" value="NZ_JMCB01000006.1"/>
</dbReference>
<dbReference type="Proteomes" id="UP000028725">
    <property type="component" value="Unassembled WGS sequence"/>
</dbReference>
<evidence type="ECO:0000256" key="1">
    <source>
        <dbReference type="SAM" id="SignalP"/>
    </source>
</evidence>
<dbReference type="STRING" id="394096.DB31_7920"/>
<reference evidence="2 3" key="1">
    <citation type="submission" date="2014-04" db="EMBL/GenBank/DDBJ databases">
        <title>Genome assembly of Hyalangium minutum DSM 14724.</title>
        <authorList>
            <person name="Sharma G."/>
            <person name="Subramanian S."/>
        </authorList>
    </citation>
    <scope>NUCLEOTIDE SEQUENCE [LARGE SCALE GENOMIC DNA]</scope>
    <source>
        <strain evidence="2 3">DSM 14724</strain>
    </source>
</reference>
<dbReference type="OrthoDB" id="5526570at2"/>
<dbReference type="EMBL" id="JMCB01000006">
    <property type="protein sequence ID" value="KFE68683.1"/>
    <property type="molecule type" value="Genomic_DNA"/>
</dbReference>
<evidence type="ECO:0000313" key="2">
    <source>
        <dbReference type="EMBL" id="KFE68683.1"/>
    </source>
</evidence>
<evidence type="ECO:0000313" key="3">
    <source>
        <dbReference type="Proteomes" id="UP000028725"/>
    </source>
</evidence>
<dbReference type="AlphaFoldDB" id="A0A085WLX0"/>
<protein>
    <recommendedName>
        <fullName evidence="4">Lipoprotein</fullName>
    </recommendedName>
</protein>
<accession>A0A085WLX0</accession>
<sequence>MRRAVLAVLLGALVPVLASCESAGRRRYENNDLVLVTAYTAKDACTCLFVMERDEAFCRAFVKASPSVAQLTIDRERKAVETSAVLLWGARARYVDARDGCVLEL</sequence>
<gene>
    <name evidence="2" type="ORF">DB31_7920</name>
</gene>
<keyword evidence="1" id="KW-0732">Signal</keyword>
<feature type="signal peptide" evidence="1">
    <location>
        <begin position="1"/>
        <end position="18"/>
    </location>
</feature>